<keyword evidence="4" id="KW-1185">Reference proteome</keyword>
<evidence type="ECO:0000256" key="2">
    <source>
        <dbReference type="SAM" id="MobiDB-lite"/>
    </source>
</evidence>
<feature type="region of interest" description="Disordered" evidence="2">
    <location>
        <begin position="801"/>
        <end position="822"/>
    </location>
</feature>
<feature type="region of interest" description="Disordered" evidence="2">
    <location>
        <begin position="116"/>
        <end position="230"/>
    </location>
</feature>
<dbReference type="AlphaFoldDB" id="G3AGR5"/>
<sequence length="822" mass="95434">MTTPIISPSRKHTHHTKHIIDETLSPVKINLKPVETPPIRNPSKNDVVLIQHPHGLHAKHEARRNTFGHKRRSLVNTPLIDVKSRRDPMTSPYVNQGISNLDSIKRSKLLLDSQFEKLGKENRQPKHLGGEEGDDEDNEDEAEALSSPIKRPSKHKDEPLRKIAKLVTSAESEVIEQGDDDNNNNNNNDDDDDDVILDDLVERFSKPASSHEETSSPLVIDSSDNEELETDKPADTKLHAFDHTQLNKIIQDHVHIDYVTPQRYTEPVAKSPGTNQISRINGNLDLKNKEEIDKSLDSTSPLKQKQLDENVDYYDDETIHRLENEPTINFLMSPNSRPLFSIEQMNKIQQENSKRNEELIQDIKTRDDTIQLLSEQVNKLQGNLVEHQHQLRELKKTNGELVNIERVLSIQLKHNERELASLTKSFKIKESSVFQLSQELSRKSNELTQVESQFTDLTNKVEEIQHLKDDLIEMNDLNEKYANQIDSLIKERNEIQTQNDDLQGKLETESSEWKDKYEQLNQTYQELKDTNDELRNQLDDVSTDLSEANGKNEDLKTHLLKFETEVEQLTTTNEQLTMEKEKLTAANQENEKLIKEYDEITNNRIADLEQELEETRQKEEREKENSIQLGAQLEEFKQLNKKLEFKIEDLDSEAALLKEEITRLETLVKDKTALVEEKDQIISDDMIKLNELVQAVTESREHNNEEVEDLHKQIETLSRDHAKEIQRLQEKLETSQAEADQEFNRLAQYLHHEYSEKHAKKLGEVKVHFERERDGLIRDKKAAEREAELLKRKVNHMTSEMKKMTEIYESQTSGSRHRSPNK</sequence>
<feature type="compositionally biased region" description="Basic and acidic residues" evidence="2">
    <location>
        <begin position="200"/>
        <end position="214"/>
    </location>
</feature>
<reference evidence="3 4" key="1">
    <citation type="journal article" date="2011" name="Proc. Natl. Acad. Sci. U.S.A.">
        <title>Comparative genomics of xylose-fermenting fungi for enhanced biofuel production.</title>
        <authorList>
            <person name="Wohlbach D.J."/>
            <person name="Kuo A."/>
            <person name="Sato T.K."/>
            <person name="Potts K.M."/>
            <person name="Salamov A.A."/>
            <person name="LaButti K.M."/>
            <person name="Sun H."/>
            <person name="Clum A."/>
            <person name="Pangilinan J.L."/>
            <person name="Lindquist E.A."/>
            <person name="Lucas S."/>
            <person name="Lapidus A."/>
            <person name="Jin M."/>
            <person name="Gunawan C."/>
            <person name="Balan V."/>
            <person name="Dale B.E."/>
            <person name="Jeffries T.W."/>
            <person name="Zinkel R."/>
            <person name="Barry K.W."/>
            <person name="Grigoriev I.V."/>
            <person name="Gasch A.P."/>
        </authorList>
    </citation>
    <scope>NUCLEOTIDE SEQUENCE [LARGE SCALE GENOMIC DNA]</scope>
    <source>
        <strain evidence="4">NRRL Y-27907 / 11-Y1</strain>
    </source>
</reference>
<dbReference type="EMBL" id="GL996499">
    <property type="protein sequence ID" value="EGW35398.1"/>
    <property type="molecule type" value="Genomic_DNA"/>
</dbReference>
<evidence type="ECO:0000313" key="3">
    <source>
        <dbReference type="EMBL" id="EGW35398.1"/>
    </source>
</evidence>
<keyword evidence="1" id="KW-0175">Coiled coil</keyword>
<name>G3AGR5_SPAPN</name>
<dbReference type="Gene3D" id="1.10.287.1490">
    <property type="match status" value="1"/>
</dbReference>
<dbReference type="OrthoDB" id="5367584at2759"/>
<feature type="compositionally biased region" description="Basic and acidic residues" evidence="2">
    <location>
        <begin position="116"/>
        <end position="130"/>
    </location>
</feature>
<evidence type="ECO:0000313" key="4">
    <source>
        <dbReference type="Proteomes" id="UP000000709"/>
    </source>
</evidence>
<organism evidence="4">
    <name type="scientific">Spathaspora passalidarum (strain NRRL Y-27907 / 11-Y1)</name>
    <dbReference type="NCBI Taxonomy" id="619300"/>
    <lineage>
        <taxon>Eukaryota</taxon>
        <taxon>Fungi</taxon>
        <taxon>Dikarya</taxon>
        <taxon>Ascomycota</taxon>
        <taxon>Saccharomycotina</taxon>
        <taxon>Pichiomycetes</taxon>
        <taxon>Debaryomycetaceae</taxon>
        <taxon>Spathaspora</taxon>
    </lineage>
</organism>
<dbReference type="eggNOG" id="ENOG502QV33">
    <property type="taxonomic scope" value="Eukaryota"/>
</dbReference>
<dbReference type="InParanoid" id="G3AGR5"/>
<dbReference type="KEGG" id="spaa:SPAPADRAFT_64526"/>
<feature type="coiled-coil region" evidence="1">
    <location>
        <begin position="700"/>
        <end position="800"/>
    </location>
</feature>
<proteinExistence type="predicted"/>
<feature type="compositionally biased region" description="Acidic residues" evidence="2">
    <location>
        <begin position="173"/>
        <end position="199"/>
    </location>
</feature>
<protein>
    <submittedName>
        <fullName evidence="3">Uncharacterized protein</fullName>
    </submittedName>
</protein>
<feature type="coiled-coil region" evidence="1">
    <location>
        <begin position="370"/>
        <end position="397"/>
    </location>
</feature>
<feature type="coiled-coil region" evidence="1">
    <location>
        <begin position="433"/>
        <end position="667"/>
    </location>
</feature>
<dbReference type="STRING" id="619300.G3AGR5"/>
<evidence type="ECO:0000256" key="1">
    <source>
        <dbReference type="SAM" id="Coils"/>
    </source>
</evidence>
<dbReference type="GeneID" id="18874981"/>
<dbReference type="OMA" id="NFLMSPN"/>
<dbReference type="RefSeq" id="XP_007372810.1">
    <property type="nucleotide sequence ID" value="XM_007372748.1"/>
</dbReference>
<dbReference type="Proteomes" id="UP000000709">
    <property type="component" value="Unassembled WGS sequence"/>
</dbReference>
<dbReference type="HOGENOM" id="CLU_346116_0_0_1"/>
<gene>
    <name evidence="3" type="ORF">SPAPADRAFT_64526</name>
</gene>
<feature type="compositionally biased region" description="Acidic residues" evidence="2">
    <location>
        <begin position="131"/>
        <end position="143"/>
    </location>
</feature>
<accession>G3AGR5</accession>